<reference evidence="1 2" key="2">
    <citation type="journal article" date="2022" name="Mol. Ecol. Resour.">
        <title>The genomes of chicory, endive, great burdock and yacon provide insights into Asteraceae paleo-polyploidization history and plant inulin production.</title>
        <authorList>
            <person name="Fan W."/>
            <person name="Wang S."/>
            <person name="Wang H."/>
            <person name="Wang A."/>
            <person name="Jiang F."/>
            <person name="Liu H."/>
            <person name="Zhao H."/>
            <person name="Xu D."/>
            <person name="Zhang Y."/>
        </authorList>
    </citation>
    <scope>NUCLEOTIDE SEQUENCE [LARGE SCALE GENOMIC DNA]</scope>
    <source>
        <strain evidence="2">cv. Niubang</strain>
    </source>
</reference>
<sequence>MALRGEVIDFKSISEFFATNDDLPNRVFLNSRMFVLCELAGHCMAREPEPTAEYGACGERVVPTCGEMETRLRNIVGLIIDSKSNGGKKLKGRMKTTVMWIIFMISDEQACWNAECEGFDHG</sequence>
<accession>A0ACB8XM03</accession>
<proteinExistence type="predicted"/>
<organism evidence="1 2">
    <name type="scientific">Arctium lappa</name>
    <name type="common">Greater burdock</name>
    <name type="synonym">Lappa major</name>
    <dbReference type="NCBI Taxonomy" id="4217"/>
    <lineage>
        <taxon>Eukaryota</taxon>
        <taxon>Viridiplantae</taxon>
        <taxon>Streptophyta</taxon>
        <taxon>Embryophyta</taxon>
        <taxon>Tracheophyta</taxon>
        <taxon>Spermatophyta</taxon>
        <taxon>Magnoliopsida</taxon>
        <taxon>eudicotyledons</taxon>
        <taxon>Gunneridae</taxon>
        <taxon>Pentapetalae</taxon>
        <taxon>asterids</taxon>
        <taxon>campanulids</taxon>
        <taxon>Asterales</taxon>
        <taxon>Asteraceae</taxon>
        <taxon>Carduoideae</taxon>
        <taxon>Cardueae</taxon>
        <taxon>Arctiinae</taxon>
        <taxon>Arctium</taxon>
    </lineage>
</organism>
<keyword evidence="2" id="KW-1185">Reference proteome</keyword>
<reference evidence="2" key="1">
    <citation type="journal article" date="2022" name="Mol. Ecol. Resour.">
        <title>The genomes of chicory, endive, great burdock and yacon provide insights into Asteraceae palaeo-polyploidization history and plant inulin production.</title>
        <authorList>
            <person name="Fan W."/>
            <person name="Wang S."/>
            <person name="Wang H."/>
            <person name="Wang A."/>
            <person name="Jiang F."/>
            <person name="Liu H."/>
            <person name="Zhao H."/>
            <person name="Xu D."/>
            <person name="Zhang Y."/>
        </authorList>
    </citation>
    <scope>NUCLEOTIDE SEQUENCE [LARGE SCALE GENOMIC DNA]</scope>
    <source>
        <strain evidence="2">cv. Niubang</strain>
    </source>
</reference>
<evidence type="ECO:0000313" key="2">
    <source>
        <dbReference type="Proteomes" id="UP001055879"/>
    </source>
</evidence>
<dbReference type="Proteomes" id="UP001055879">
    <property type="component" value="Linkage Group LG17"/>
</dbReference>
<name>A0ACB8XM03_ARCLA</name>
<protein>
    <submittedName>
        <fullName evidence="1">Uncharacterized protein</fullName>
    </submittedName>
</protein>
<evidence type="ECO:0000313" key="1">
    <source>
        <dbReference type="EMBL" id="KAI3668070.1"/>
    </source>
</evidence>
<comment type="caution">
    <text evidence="1">The sequence shown here is derived from an EMBL/GenBank/DDBJ whole genome shotgun (WGS) entry which is preliminary data.</text>
</comment>
<gene>
    <name evidence="1" type="ORF">L6452_43145</name>
</gene>
<dbReference type="EMBL" id="CM042063">
    <property type="protein sequence ID" value="KAI3668070.1"/>
    <property type="molecule type" value="Genomic_DNA"/>
</dbReference>